<dbReference type="RefSeq" id="WP_252853824.1">
    <property type="nucleotide sequence ID" value="NZ_JAMXLR010000061.1"/>
</dbReference>
<organism evidence="1 2">
    <name type="scientific">Aeoliella straminimaris</name>
    <dbReference type="NCBI Taxonomy" id="2954799"/>
    <lineage>
        <taxon>Bacteria</taxon>
        <taxon>Pseudomonadati</taxon>
        <taxon>Planctomycetota</taxon>
        <taxon>Planctomycetia</taxon>
        <taxon>Pirellulales</taxon>
        <taxon>Lacipirellulaceae</taxon>
        <taxon>Aeoliella</taxon>
    </lineage>
</organism>
<reference evidence="1" key="1">
    <citation type="submission" date="2022-06" db="EMBL/GenBank/DDBJ databases">
        <title>Aeoliella straminimaris, a novel planctomycete from sediments.</title>
        <authorList>
            <person name="Vitorino I.R."/>
            <person name="Lage O.M."/>
        </authorList>
    </citation>
    <scope>NUCLEOTIDE SEQUENCE</scope>
    <source>
        <strain evidence="1">ICT_H6.2</strain>
    </source>
</reference>
<name>A0A9X2FH68_9BACT</name>
<accession>A0A9X2FH68</accession>
<evidence type="ECO:0000313" key="2">
    <source>
        <dbReference type="Proteomes" id="UP001155241"/>
    </source>
</evidence>
<proteinExistence type="predicted"/>
<keyword evidence="2" id="KW-1185">Reference proteome</keyword>
<dbReference type="Proteomes" id="UP001155241">
    <property type="component" value="Unassembled WGS sequence"/>
</dbReference>
<evidence type="ECO:0000313" key="1">
    <source>
        <dbReference type="EMBL" id="MCO6045711.1"/>
    </source>
</evidence>
<gene>
    <name evidence="1" type="ORF">NG895_17575</name>
</gene>
<dbReference type="AlphaFoldDB" id="A0A9X2FH68"/>
<dbReference type="EMBL" id="JAMXLR010000061">
    <property type="protein sequence ID" value="MCO6045711.1"/>
    <property type="molecule type" value="Genomic_DNA"/>
</dbReference>
<sequence>MAKEYSKYQQNIIKRYYDNREAVSLQRLSELVTELYLAEGKAREKQWKYIVAALEKLEIPQSRIDHLREQDDPQLLAKLVEELMAGK</sequence>
<protein>
    <submittedName>
        <fullName evidence="1">Uncharacterized protein</fullName>
    </submittedName>
</protein>
<comment type="caution">
    <text evidence="1">The sequence shown here is derived from an EMBL/GenBank/DDBJ whole genome shotgun (WGS) entry which is preliminary data.</text>
</comment>